<accession>A0A6I3SJA0</accession>
<keyword evidence="2" id="KW-1185">Reference proteome</keyword>
<proteinExistence type="predicted"/>
<dbReference type="Proteomes" id="UP000430670">
    <property type="component" value="Unassembled WGS sequence"/>
</dbReference>
<evidence type="ECO:0000313" key="1">
    <source>
        <dbReference type="EMBL" id="MTV48969.1"/>
    </source>
</evidence>
<name>A0A6I3SJA0_HELMO</name>
<evidence type="ECO:0000313" key="2">
    <source>
        <dbReference type="Proteomes" id="UP000430670"/>
    </source>
</evidence>
<dbReference type="EMBL" id="WNKU01000007">
    <property type="protein sequence ID" value="MTV48969.1"/>
    <property type="molecule type" value="Genomic_DNA"/>
</dbReference>
<gene>
    <name evidence="1" type="ORF">GJ688_08250</name>
</gene>
<sequence length="88" mass="10090">MFVYRVAYRWPNGEVEGFLGIGAEKDIAEADARERIASRIRILKQKGLVPSNAIFNEKALITSEEQVTDEEYGIIQNDWDSRVLMDSR</sequence>
<dbReference type="RefSeq" id="WP_155476062.1">
    <property type="nucleotide sequence ID" value="NZ_WNKU01000007.1"/>
</dbReference>
<organism evidence="1 2">
    <name type="scientific">Heliobacterium mobile</name>
    <name type="common">Heliobacillus mobilis</name>
    <dbReference type="NCBI Taxonomy" id="28064"/>
    <lineage>
        <taxon>Bacteria</taxon>
        <taxon>Bacillati</taxon>
        <taxon>Bacillota</taxon>
        <taxon>Clostridia</taxon>
        <taxon>Eubacteriales</taxon>
        <taxon>Heliobacteriaceae</taxon>
        <taxon>Heliobacterium</taxon>
    </lineage>
</organism>
<protein>
    <submittedName>
        <fullName evidence="1">Uncharacterized protein</fullName>
    </submittedName>
</protein>
<comment type="caution">
    <text evidence="1">The sequence shown here is derived from an EMBL/GenBank/DDBJ whole genome shotgun (WGS) entry which is preliminary data.</text>
</comment>
<reference evidence="1 2" key="1">
    <citation type="submission" date="2019-11" db="EMBL/GenBank/DDBJ databases">
        <title>Whole-genome sequence of a the green, strictly anaerobic photosynthetic bacterium Heliobacillus mobilis DSM 6151.</title>
        <authorList>
            <person name="Kyndt J.A."/>
            <person name="Meyer T.E."/>
        </authorList>
    </citation>
    <scope>NUCLEOTIDE SEQUENCE [LARGE SCALE GENOMIC DNA]</scope>
    <source>
        <strain evidence="1 2">DSM 6151</strain>
    </source>
</reference>
<dbReference type="AlphaFoldDB" id="A0A6I3SJA0"/>